<dbReference type="PANTHER" id="PTHR12378:SF55">
    <property type="entry name" value="EXPRESSED PROTEIN"/>
    <property type="match status" value="1"/>
</dbReference>
<dbReference type="EMBL" id="JADBGQ010000001">
    <property type="protein sequence ID" value="KAG5413004.1"/>
    <property type="molecule type" value="Genomic_DNA"/>
</dbReference>
<dbReference type="InterPro" id="IPR008580">
    <property type="entry name" value="PPPDE_dom"/>
</dbReference>
<sequence>MMFCRNVCVRRKKKKNPGSVPVYLNVYDLTPMNVYGYWLGIGIYHSGLEVHGVEYGYGAHEHSSTGIFKVEPKKCPGFTFRKSILVGETEMKAKEIGSFMEELADEYQGSKYHLITRNCNHFCNDVCLKLTQKSIPSWVNRLARLGFLCNCVLPASLNEMKVKQVGKDGKLLEVGESKKNKKKKKQKKARSRSGPLASSSDSRLDNNKPSHARSISTGESSKSAKKCVNSTFPLESVYDVEVFSDQSDISVTFFAKVQSVMEDQTKDSVAWLDQRKPPNTVPQVVYDKEEAGQEDEAKQAYSPLDSSSYRQHYQVQCQAQALAQNQARILSESSRLFVFCSI</sequence>
<accession>A0ABQ7NQA4</accession>
<keyword evidence="3" id="KW-0378">Hydrolase</keyword>
<evidence type="ECO:0000313" key="6">
    <source>
        <dbReference type="EMBL" id="KAG5413004.1"/>
    </source>
</evidence>
<dbReference type="PROSITE" id="PS51858">
    <property type="entry name" value="PPPDE"/>
    <property type="match status" value="1"/>
</dbReference>
<name>A0ABQ7NQA4_BRACM</name>
<reference evidence="6 7" key="1">
    <citation type="submission" date="2021-03" db="EMBL/GenBank/DDBJ databases">
        <authorList>
            <person name="King G.J."/>
            <person name="Bancroft I."/>
            <person name="Baten A."/>
            <person name="Bloomfield J."/>
            <person name="Borpatragohain P."/>
            <person name="He Z."/>
            <person name="Irish N."/>
            <person name="Irwin J."/>
            <person name="Liu K."/>
            <person name="Mauleon R.P."/>
            <person name="Moore J."/>
            <person name="Morris R."/>
            <person name="Ostergaard L."/>
            <person name="Wang B."/>
            <person name="Wells R."/>
        </authorList>
    </citation>
    <scope>NUCLEOTIDE SEQUENCE [LARGE SCALE GENOMIC DNA]</scope>
    <source>
        <strain evidence="6">R-o-18</strain>
        <tissue evidence="6">Leaf</tissue>
    </source>
</reference>
<feature type="domain" description="PPPDE" evidence="5">
    <location>
        <begin position="20"/>
        <end position="157"/>
    </location>
</feature>
<dbReference type="Pfam" id="PF05903">
    <property type="entry name" value="Peptidase_C97"/>
    <property type="match status" value="1"/>
</dbReference>
<organism evidence="6 7">
    <name type="scientific">Brassica rapa subsp. trilocularis</name>
    <dbReference type="NCBI Taxonomy" id="1813537"/>
    <lineage>
        <taxon>Eukaryota</taxon>
        <taxon>Viridiplantae</taxon>
        <taxon>Streptophyta</taxon>
        <taxon>Embryophyta</taxon>
        <taxon>Tracheophyta</taxon>
        <taxon>Spermatophyta</taxon>
        <taxon>Magnoliopsida</taxon>
        <taxon>eudicotyledons</taxon>
        <taxon>Gunneridae</taxon>
        <taxon>Pentapetalae</taxon>
        <taxon>rosids</taxon>
        <taxon>malvids</taxon>
        <taxon>Brassicales</taxon>
        <taxon>Brassicaceae</taxon>
        <taxon>Brassiceae</taxon>
        <taxon>Brassica</taxon>
    </lineage>
</organism>
<feature type="compositionally biased region" description="Basic residues" evidence="4">
    <location>
        <begin position="179"/>
        <end position="191"/>
    </location>
</feature>
<dbReference type="PANTHER" id="PTHR12378">
    <property type="entry name" value="DESUMOYLATING ISOPEPTIDASE"/>
    <property type="match status" value="1"/>
</dbReference>
<keyword evidence="7" id="KW-1185">Reference proteome</keyword>
<evidence type="ECO:0000256" key="2">
    <source>
        <dbReference type="ARBA" id="ARBA00022670"/>
    </source>
</evidence>
<proteinExistence type="inferred from homology"/>
<comment type="similarity">
    <text evidence="1">Belongs to the DeSI family.</text>
</comment>
<evidence type="ECO:0000256" key="4">
    <source>
        <dbReference type="SAM" id="MobiDB-lite"/>
    </source>
</evidence>
<evidence type="ECO:0000259" key="5">
    <source>
        <dbReference type="PROSITE" id="PS51858"/>
    </source>
</evidence>
<dbReference type="InterPro" id="IPR042266">
    <property type="entry name" value="PPPDE_sf"/>
</dbReference>
<protein>
    <recommendedName>
        <fullName evidence="5">PPPDE domain-containing protein</fullName>
    </recommendedName>
</protein>
<evidence type="ECO:0000256" key="1">
    <source>
        <dbReference type="ARBA" id="ARBA00008140"/>
    </source>
</evidence>
<dbReference type="SMART" id="SM01179">
    <property type="entry name" value="DUF862"/>
    <property type="match status" value="1"/>
</dbReference>
<keyword evidence="2" id="KW-0645">Protease</keyword>
<feature type="compositionally biased region" description="Polar residues" evidence="4">
    <location>
        <begin position="209"/>
        <end position="220"/>
    </location>
</feature>
<gene>
    <name evidence="6" type="primary">A01p006550.1_BraROA</name>
    <name evidence="6" type="ORF">IGI04_000571</name>
</gene>
<dbReference type="Gene3D" id="3.90.1720.30">
    <property type="entry name" value="PPPDE domains"/>
    <property type="match status" value="1"/>
</dbReference>
<feature type="region of interest" description="Disordered" evidence="4">
    <location>
        <begin position="173"/>
        <end position="220"/>
    </location>
</feature>
<dbReference type="Proteomes" id="UP000823674">
    <property type="component" value="Chromosome A01"/>
</dbReference>
<comment type="caution">
    <text evidence="6">The sequence shown here is derived from an EMBL/GenBank/DDBJ whole genome shotgun (WGS) entry which is preliminary data.</text>
</comment>
<evidence type="ECO:0000256" key="3">
    <source>
        <dbReference type="ARBA" id="ARBA00022801"/>
    </source>
</evidence>
<evidence type="ECO:0000313" key="7">
    <source>
        <dbReference type="Proteomes" id="UP000823674"/>
    </source>
</evidence>